<evidence type="ECO:0000313" key="2">
    <source>
        <dbReference type="EMBL" id="EMT52182.1"/>
    </source>
</evidence>
<keyword evidence="1" id="KW-1133">Transmembrane helix</keyword>
<protein>
    <submittedName>
        <fullName evidence="2">Uncharacterized protein</fullName>
    </submittedName>
</protein>
<dbReference type="EMBL" id="APBN01000004">
    <property type="protein sequence ID" value="EMT52182.1"/>
    <property type="molecule type" value="Genomic_DNA"/>
</dbReference>
<keyword evidence="1" id="KW-0472">Membrane</keyword>
<gene>
    <name evidence="2" type="ORF">I532_11034</name>
</gene>
<dbReference type="OrthoDB" id="2456716at2"/>
<dbReference type="AlphaFoldDB" id="M8DFH8"/>
<keyword evidence="3" id="KW-1185">Reference proteome</keyword>
<keyword evidence="1" id="KW-0812">Transmembrane</keyword>
<organism evidence="2 3">
    <name type="scientific">Brevibacillus borstelensis AK1</name>
    <dbReference type="NCBI Taxonomy" id="1300222"/>
    <lineage>
        <taxon>Bacteria</taxon>
        <taxon>Bacillati</taxon>
        <taxon>Bacillota</taxon>
        <taxon>Bacilli</taxon>
        <taxon>Bacillales</taxon>
        <taxon>Paenibacillaceae</taxon>
        <taxon>Brevibacillus</taxon>
    </lineage>
</organism>
<proteinExistence type="predicted"/>
<dbReference type="PATRIC" id="fig|1300222.3.peg.2296"/>
<evidence type="ECO:0000313" key="3">
    <source>
        <dbReference type="Proteomes" id="UP000012081"/>
    </source>
</evidence>
<dbReference type="STRING" id="1300222.I532_11034"/>
<reference evidence="2 3" key="1">
    <citation type="submission" date="2013-03" db="EMBL/GenBank/DDBJ databases">
        <title>Assembly of a new bacterial strain Brevibacillus borstelensis AK1.</title>
        <authorList>
            <person name="Rajan I."/>
            <person name="PoliReddy D."/>
            <person name="Sugumar T."/>
            <person name="Rathinam K."/>
            <person name="Alqarawi S."/>
            <person name="Khalil A.B."/>
            <person name="Sivakumar N."/>
        </authorList>
    </citation>
    <scope>NUCLEOTIDE SEQUENCE [LARGE SCALE GENOMIC DNA]</scope>
    <source>
        <strain evidence="2 3">AK1</strain>
    </source>
</reference>
<name>M8DFH8_9BACL</name>
<evidence type="ECO:0000256" key="1">
    <source>
        <dbReference type="SAM" id="Phobius"/>
    </source>
</evidence>
<feature type="transmembrane region" description="Helical" evidence="1">
    <location>
        <begin position="49"/>
        <end position="68"/>
    </location>
</feature>
<sequence length="76" mass="8567">MKALLIFVTTYLIISLPDFFGFSFAVQWVPGVSDLYKAWTYFSMGLSEKAFLKLIVSAASSVFFAVILKRRSCLSK</sequence>
<comment type="caution">
    <text evidence="2">The sequence shown here is derived from an EMBL/GenBank/DDBJ whole genome shotgun (WGS) entry which is preliminary data.</text>
</comment>
<dbReference type="RefSeq" id="WP_003388237.1">
    <property type="nucleotide sequence ID" value="NZ_APBN01000004.1"/>
</dbReference>
<accession>M8DFH8</accession>
<dbReference type="Proteomes" id="UP000012081">
    <property type="component" value="Unassembled WGS sequence"/>
</dbReference>